<organism evidence="3 4">
    <name type="scientific">Streptomyces thermospinosisporus</name>
    <dbReference type="NCBI Taxonomy" id="161482"/>
    <lineage>
        <taxon>Bacteria</taxon>
        <taxon>Bacillati</taxon>
        <taxon>Actinomycetota</taxon>
        <taxon>Actinomycetes</taxon>
        <taxon>Kitasatosporales</taxon>
        <taxon>Streptomycetaceae</taxon>
        <taxon>Streptomyces</taxon>
    </lineage>
</organism>
<dbReference type="Proteomes" id="UP001500973">
    <property type="component" value="Unassembled WGS sequence"/>
</dbReference>
<dbReference type="InterPro" id="IPR025161">
    <property type="entry name" value="IS402-like_dom"/>
</dbReference>
<keyword evidence="4" id="KW-1185">Reference proteome</keyword>
<dbReference type="Pfam" id="PF13340">
    <property type="entry name" value="DUF4096"/>
    <property type="match status" value="1"/>
</dbReference>
<evidence type="ECO:0000259" key="2">
    <source>
        <dbReference type="Pfam" id="PF13340"/>
    </source>
</evidence>
<comment type="caution">
    <text evidence="3">The sequence shown here is derived from an EMBL/GenBank/DDBJ whole genome shotgun (WGS) entry which is preliminary data.</text>
</comment>
<dbReference type="EMBL" id="BAAAIZ010000020">
    <property type="protein sequence ID" value="GAA1419858.1"/>
    <property type="molecule type" value="Genomic_DNA"/>
</dbReference>
<feature type="region of interest" description="Disordered" evidence="1">
    <location>
        <begin position="166"/>
        <end position="236"/>
    </location>
</feature>
<feature type="region of interest" description="Disordered" evidence="1">
    <location>
        <begin position="103"/>
        <end position="127"/>
    </location>
</feature>
<evidence type="ECO:0000256" key="1">
    <source>
        <dbReference type="SAM" id="MobiDB-lite"/>
    </source>
</evidence>
<proteinExistence type="predicted"/>
<evidence type="ECO:0000313" key="3">
    <source>
        <dbReference type="EMBL" id="GAA1419858.1"/>
    </source>
</evidence>
<gene>
    <name evidence="3" type="ORF">GCM10009601_17400</name>
</gene>
<dbReference type="RefSeq" id="WP_344011355.1">
    <property type="nucleotide sequence ID" value="NZ_BAAAIZ010000020.1"/>
</dbReference>
<name>A0ABN1YS36_9ACTN</name>
<accession>A0ABN1YS36</accession>
<sequence length="236" mass="25389">MDAVRYVADNGVKWANLPCDFPPYRRVHAFARRWQVMGLLAELHDRLRDTFRSPSVGPGRSAGALACPFPITVGRSPVMGRHAWGKTASALILAVTVAAVSGCSSSDDAGDPKPGGTAVEKATAPSVKEATTTFQAAVTKFDTDGGCLEEEPGTCWDQMKALMKPARLPGPADHRLDRAAGLAAPPGPDGGRRPHRHRQTLARRPHLLRQRRRPGRPTPTASSRSPWLWPGSRSAP</sequence>
<feature type="domain" description="Insertion element IS402-like" evidence="2">
    <location>
        <begin position="1"/>
        <end position="44"/>
    </location>
</feature>
<evidence type="ECO:0000313" key="4">
    <source>
        <dbReference type="Proteomes" id="UP001500973"/>
    </source>
</evidence>
<reference evidence="4" key="1">
    <citation type="journal article" date="2019" name="Int. J. Syst. Evol. Microbiol.">
        <title>The Global Catalogue of Microorganisms (GCM) 10K type strain sequencing project: providing services to taxonomists for standard genome sequencing and annotation.</title>
        <authorList>
            <consortium name="The Broad Institute Genomics Platform"/>
            <consortium name="The Broad Institute Genome Sequencing Center for Infectious Disease"/>
            <person name="Wu L."/>
            <person name="Ma J."/>
        </authorList>
    </citation>
    <scope>NUCLEOTIDE SEQUENCE [LARGE SCALE GENOMIC DNA]</scope>
    <source>
        <strain evidence="4">JCM 11756</strain>
    </source>
</reference>
<protein>
    <recommendedName>
        <fullName evidence="2">Insertion element IS402-like domain-containing protein</fullName>
    </recommendedName>
</protein>
<feature type="compositionally biased region" description="Basic residues" evidence="1">
    <location>
        <begin position="193"/>
        <end position="215"/>
    </location>
</feature>